<dbReference type="GeneID" id="19968040"/>
<sequence>MREHSPDSRTLFGGDGRWNGEDWTASDDRVRGGASQVGSVLAIATYGEPHKHRATFHGNLDTQTLGGAGFASHRTVEPLHLDLSDYDGLELVLDPTVSDNRKYTFIFKDEILPRNPLNGREQSTLSWEFDFEVPKASTCGSQEHAVTLFVPWQRFTATYRGKPKKDAKGPDLSKIERLSIMMRRLSTCPLGEHHD</sequence>
<reference evidence="4 5" key="1">
    <citation type="submission" date="2013-03" db="EMBL/GenBank/DDBJ databases">
        <title>The Genome Sequence of Phialophora europaea CBS 101466.</title>
        <authorList>
            <consortium name="The Broad Institute Genomics Platform"/>
            <person name="Cuomo C."/>
            <person name="de Hoog S."/>
            <person name="Gorbushina A."/>
            <person name="Walker B."/>
            <person name="Young S.K."/>
            <person name="Zeng Q."/>
            <person name="Gargeya S."/>
            <person name="Fitzgerald M."/>
            <person name="Haas B."/>
            <person name="Abouelleil A."/>
            <person name="Allen A.W."/>
            <person name="Alvarado L."/>
            <person name="Arachchi H.M."/>
            <person name="Berlin A.M."/>
            <person name="Chapman S.B."/>
            <person name="Gainer-Dewar J."/>
            <person name="Goldberg J."/>
            <person name="Griggs A."/>
            <person name="Gujja S."/>
            <person name="Hansen M."/>
            <person name="Howarth C."/>
            <person name="Imamovic A."/>
            <person name="Ireland A."/>
            <person name="Larimer J."/>
            <person name="McCowan C."/>
            <person name="Murphy C."/>
            <person name="Pearson M."/>
            <person name="Poon T.W."/>
            <person name="Priest M."/>
            <person name="Roberts A."/>
            <person name="Saif S."/>
            <person name="Shea T."/>
            <person name="Sisk P."/>
            <person name="Sykes S."/>
            <person name="Wortman J."/>
            <person name="Nusbaum C."/>
            <person name="Birren B."/>
        </authorList>
    </citation>
    <scope>NUCLEOTIDE SEQUENCE [LARGE SCALE GENOMIC DNA]</scope>
    <source>
        <strain evidence="4 5">CBS 101466</strain>
    </source>
</reference>
<dbReference type="OrthoDB" id="426386at2759"/>
<dbReference type="Proteomes" id="UP000030752">
    <property type="component" value="Unassembled WGS sequence"/>
</dbReference>
<evidence type="ECO:0000313" key="4">
    <source>
        <dbReference type="EMBL" id="ETN46516.1"/>
    </source>
</evidence>
<dbReference type="HOGENOM" id="CLU_059028_3_1_1"/>
<feature type="region of interest" description="Disordered" evidence="2">
    <location>
        <begin position="1"/>
        <end position="31"/>
    </location>
</feature>
<dbReference type="GO" id="GO:0010257">
    <property type="term" value="P:NADH dehydrogenase complex assembly"/>
    <property type="evidence" value="ECO:0007669"/>
    <property type="project" value="TreeGrafter"/>
</dbReference>
<feature type="domain" description="NADH:ubiquinone oxidoreductase intermediate-associated protein 30" evidence="3">
    <location>
        <begin position="21"/>
        <end position="184"/>
    </location>
</feature>
<dbReference type="GO" id="GO:0051082">
    <property type="term" value="F:unfolded protein binding"/>
    <property type="evidence" value="ECO:0007669"/>
    <property type="project" value="TreeGrafter"/>
</dbReference>
<protein>
    <recommendedName>
        <fullName evidence="3">NADH:ubiquinone oxidoreductase intermediate-associated protein 30 domain-containing protein</fullName>
    </recommendedName>
</protein>
<organism evidence="4 5">
    <name type="scientific">Cyphellophora europaea (strain CBS 101466)</name>
    <name type="common">Phialophora europaea</name>
    <dbReference type="NCBI Taxonomy" id="1220924"/>
    <lineage>
        <taxon>Eukaryota</taxon>
        <taxon>Fungi</taxon>
        <taxon>Dikarya</taxon>
        <taxon>Ascomycota</taxon>
        <taxon>Pezizomycotina</taxon>
        <taxon>Eurotiomycetes</taxon>
        <taxon>Chaetothyriomycetidae</taxon>
        <taxon>Chaetothyriales</taxon>
        <taxon>Cyphellophoraceae</taxon>
        <taxon>Cyphellophora</taxon>
    </lineage>
</organism>
<gene>
    <name evidence="4" type="ORF">HMPREF1541_00701</name>
</gene>
<dbReference type="InterPro" id="IPR008979">
    <property type="entry name" value="Galactose-bd-like_sf"/>
</dbReference>
<dbReference type="InterPro" id="IPR013857">
    <property type="entry name" value="NADH-UbQ_OxRdtase-assoc_prot30"/>
</dbReference>
<dbReference type="InterPro" id="IPR039131">
    <property type="entry name" value="NDUFAF1"/>
</dbReference>
<evidence type="ECO:0000256" key="2">
    <source>
        <dbReference type="SAM" id="MobiDB-lite"/>
    </source>
</evidence>
<dbReference type="eggNOG" id="ENOG502S0Q3">
    <property type="taxonomic scope" value="Eukaryota"/>
</dbReference>
<dbReference type="PANTHER" id="PTHR13194:SF19">
    <property type="entry name" value="NAD(P)-BINDING ROSSMANN-FOLD SUPERFAMILY PROTEIN"/>
    <property type="match status" value="1"/>
</dbReference>
<proteinExistence type="inferred from homology"/>
<evidence type="ECO:0000259" key="3">
    <source>
        <dbReference type="Pfam" id="PF08547"/>
    </source>
</evidence>
<dbReference type="VEuPathDB" id="FungiDB:HMPREF1541_00701"/>
<evidence type="ECO:0000313" key="5">
    <source>
        <dbReference type="Proteomes" id="UP000030752"/>
    </source>
</evidence>
<keyword evidence="5" id="KW-1185">Reference proteome</keyword>
<dbReference type="SUPFAM" id="SSF49785">
    <property type="entry name" value="Galactose-binding domain-like"/>
    <property type="match status" value="1"/>
</dbReference>
<dbReference type="RefSeq" id="XP_008711228.1">
    <property type="nucleotide sequence ID" value="XM_008713006.1"/>
</dbReference>
<dbReference type="AlphaFoldDB" id="W2SCR9"/>
<accession>W2SCR9</accession>
<dbReference type="STRING" id="1220924.W2SCR9"/>
<dbReference type="Pfam" id="PF08547">
    <property type="entry name" value="CIA30"/>
    <property type="match status" value="1"/>
</dbReference>
<evidence type="ECO:0000256" key="1">
    <source>
        <dbReference type="ARBA" id="ARBA00007884"/>
    </source>
</evidence>
<comment type="similarity">
    <text evidence="1">Belongs to the CIA30 family.</text>
</comment>
<name>W2SCR9_CYPE1</name>
<dbReference type="EMBL" id="KB822711">
    <property type="protein sequence ID" value="ETN46516.1"/>
    <property type="molecule type" value="Genomic_DNA"/>
</dbReference>
<dbReference type="InParanoid" id="W2SCR9"/>
<dbReference type="PANTHER" id="PTHR13194">
    <property type="entry name" value="COMPLEX I INTERMEDIATE-ASSOCIATED PROTEIN 30"/>
    <property type="match status" value="1"/>
</dbReference>